<dbReference type="AlphaFoldDB" id="A0A4Z1E879"/>
<accession>A0A4Z1E879</accession>
<proteinExistence type="predicted"/>
<dbReference type="Proteomes" id="UP000297777">
    <property type="component" value="Unassembled WGS sequence"/>
</dbReference>
<organism evidence="1 2">
    <name type="scientific">Botrytis tulipae</name>
    <dbReference type="NCBI Taxonomy" id="87230"/>
    <lineage>
        <taxon>Eukaryota</taxon>
        <taxon>Fungi</taxon>
        <taxon>Dikarya</taxon>
        <taxon>Ascomycota</taxon>
        <taxon>Pezizomycotina</taxon>
        <taxon>Leotiomycetes</taxon>
        <taxon>Helotiales</taxon>
        <taxon>Sclerotiniaceae</taxon>
        <taxon>Botrytis</taxon>
    </lineage>
</organism>
<dbReference type="EMBL" id="PQXH01000214">
    <property type="protein sequence ID" value="TGO08326.1"/>
    <property type="molecule type" value="Genomic_DNA"/>
</dbReference>
<evidence type="ECO:0000313" key="2">
    <source>
        <dbReference type="Proteomes" id="UP000297777"/>
    </source>
</evidence>
<keyword evidence="2" id="KW-1185">Reference proteome</keyword>
<evidence type="ECO:0000313" key="1">
    <source>
        <dbReference type="EMBL" id="TGO08326.1"/>
    </source>
</evidence>
<sequence>MPLGILNAKYSRDANDLDNRLSVQRTIKTSTPRIQKASSTLALPGGGAVDTPGLEAQAIRFPQSFV</sequence>
<comment type="caution">
    <text evidence="1">The sequence shown here is derived from an EMBL/GenBank/DDBJ whole genome shotgun (WGS) entry which is preliminary data.</text>
</comment>
<reference evidence="1 2" key="1">
    <citation type="submission" date="2017-12" db="EMBL/GenBank/DDBJ databases">
        <title>Comparative genomics of Botrytis spp.</title>
        <authorList>
            <person name="Valero-Jimenez C.A."/>
            <person name="Tapia P."/>
            <person name="Veloso J."/>
            <person name="Silva-Moreno E."/>
            <person name="Staats M."/>
            <person name="Valdes J.H."/>
            <person name="Van Kan J.A.L."/>
        </authorList>
    </citation>
    <scope>NUCLEOTIDE SEQUENCE [LARGE SCALE GENOMIC DNA]</scope>
    <source>
        <strain evidence="1 2">Bt9001</strain>
    </source>
</reference>
<name>A0A4Z1E879_9HELO</name>
<protein>
    <submittedName>
        <fullName evidence="1">Uncharacterized protein</fullName>
    </submittedName>
</protein>
<gene>
    <name evidence="1" type="ORF">BTUL_0214g00110</name>
</gene>